<dbReference type="EMBL" id="UGQY01000004">
    <property type="protein sequence ID" value="SUA02957.1"/>
    <property type="molecule type" value="Genomic_DNA"/>
</dbReference>
<evidence type="ECO:0000313" key="3">
    <source>
        <dbReference type="Proteomes" id="UP000255389"/>
    </source>
</evidence>
<feature type="compositionally biased region" description="Basic and acidic residues" evidence="1">
    <location>
        <begin position="1"/>
        <end position="11"/>
    </location>
</feature>
<protein>
    <recommendedName>
        <fullName evidence="4">Scaffolding protein</fullName>
    </recommendedName>
</protein>
<gene>
    <name evidence="2" type="ORF">NCTC1542_04433</name>
</gene>
<sequence length="211" mass="22680">MTDQITTHEADEFTAAAEPTAEDYDAFAAAFRPADMDTAQSGPALPDGPDPAVTDPEAPDSEAETAGGDQDDAQPDNTPADDGDQDDTGGNREAAKYRRKLRDTETERDTLRDRLTVLQRSEVERLVADRFRDPADVWRDGTQVDDLLDDGGDIDPAKVNTAATAVLKAHPHWDIAAAPVSARDGQLQSGASAPAMPRRDPFTAAFAPREH</sequence>
<feature type="compositionally biased region" description="Acidic residues" evidence="1">
    <location>
        <begin position="57"/>
        <end position="87"/>
    </location>
</feature>
<feature type="region of interest" description="Disordered" evidence="1">
    <location>
        <begin position="1"/>
        <end position="110"/>
    </location>
</feature>
<accession>A0A378UZH9</accession>
<dbReference type="AlphaFoldDB" id="A0A378UZH9"/>
<evidence type="ECO:0000313" key="2">
    <source>
        <dbReference type="EMBL" id="SUA02957.1"/>
    </source>
</evidence>
<evidence type="ECO:0008006" key="4">
    <source>
        <dbReference type="Google" id="ProtNLM"/>
    </source>
</evidence>
<feature type="compositionally biased region" description="Basic and acidic residues" evidence="1">
    <location>
        <begin position="89"/>
        <end position="110"/>
    </location>
</feature>
<reference evidence="2 3" key="1">
    <citation type="submission" date="2018-06" db="EMBL/GenBank/DDBJ databases">
        <authorList>
            <consortium name="Pathogen Informatics"/>
            <person name="Doyle S."/>
        </authorList>
    </citation>
    <scope>NUCLEOTIDE SEQUENCE [LARGE SCALE GENOMIC DNA]</scope>
    <source>
        <strain evidence="2 3">NCTC1542</strain>
    </source>
</reference>
<feature type="region of interest" description="Disordered" evidence="1">
    <location>
        <begin position="184"/>
        <end position="211"/>
    </location>
</feature>
<proteinExistence type="predicted"/>
<evidence type="ECO:0000256" key="1">
    <source>
        <dbReference type="SAM" id="MobiDB-lite"/>
    </source>
</evidence>
<organism evidence="2 3">
    <name type="scientific">Mycolicibacterium fortuitum</name>
    <name type="common">Mycobacterium fortuitum</name>
    <dbReference type="NCBI Taxonomy" id="1766"/>
    <lineage>
        <taxon>Bacteria</taxon>
        <taxon>Bacillati</taxon>
        <taxon>Actinomycetota</taxon>
        <taxon>Actinomycetes</taxon>
        <taxon>Mycobacteriales</taxon>
        <taxon>Mycobacteriaceae</taxon>
        <taxon>Mycolicibacterium</taxon>
    </lineage>
</organism>
<dbReference type="Proteomes" id="UP000255389">
    <property type="component" value="Unassembled WGS sequence"/>
</dbReference>
<name>A0A378UZH9_MYCFO</name>